<sequence length="141" mass="15782">MSTLSSIIAQFKKEVSRIEISASKIRSFAFLVGGVLVALGLFAFYRGHHGQGEWLVGVGGILALIGVIRPSILTPLYRLWMGLAITLGMVVGNMLLVLFYFVVMTPIGLLKRLFRHTPADKWESYWIHAATFKKESLERPF</sequence>
<evidence type="ECO:0000256" key="1">
    <source>
        <dbReference type="SAM" id="Phobius"/>
    </source>
</evidence>
<comment type="caution">
    <text evidence="2">The sequence shown here is derived from an EMBL/GenBank/DDBJ whole genome shotgun (WGS) entry which is preliminary data.</text>
</comment>
<dbReference type="EMBL" id="MHLL01000032">
    <property type="protein sequence ID" value="OGZ08551.1"/>
    <property type="molecule type" value="Genomic_DNA"/>
</dbReference>
<feature type="transmembrane region" description="Helical" evidence="1">
    <location>
        <begin position="54"/>
        <end position="73"/>
    </location>
</feature>
<organism evidence="2 3">
    <name type="scientific">Candidatus Lloydbacteria bacterium RIFCSPHIGHO2_02_FULL_50_13</name>
    <dbReference type="NCBI Taxonomy" id="1798661"/>
    <lineage>
        <taxon>Bacteria</taxon>
        <taxon>Candidatus Lloydiibacteriota</taxon>
    </lineage>
</organism>
<proteinExistence type="predicted"/>
<reference evidence="2 3" key="1">
    <citation type="journal article" date="2016" name="Nat. Commun.">
        <title>Thousands of microbial genomes shed light on interconnected biogeochemical processes in an aquifer system.</title>
        <authorList>
            <person name="Anantharaman K."/>
            <person name="Brown C.T."/>
            <person name="Hug L.A."/>
            <person name="Sharon I."/>
            <person name="Castelle C.J."/>
            <person name="Probst A.J."/>
            <person name="Thomas B.C."/>
            <person name="Singh A."/>
            <person name="Wilkins M.J."/>
            <person name="Karaoz U."/>
            <person name="Brodie E.L."/>
            <person name="Williams K.H."/>
            <person name="Hubbard S.S."/>
            <person name="Banfield J.F."/>
        </authorList>
    </citation>
    <scope>NUCLEOTIDE SEQUENCE [LARGE SCALE GENOMIC DNA]</scope>
</reference>
<accession>A0A1G2D6N2</accession>
<dbReference type="InterPro" id="IPR045781">
    <property type="entry name" value="SxtJ"/>
</dbReference>
<keyword evidence="1" id="KW-1133">Transmembrane helix</keyword>
<name>A0A1G2D6N2_9BACT</name>
<feature type="transmembrane region" description="Helical" evidence="1">
    <location>
        <begin position="25"/>
        <end position="45"/>
    </location>
</feature>
<feature type="transmembrane region" description="Helical" evidence="1">
    <location>
        <begin position="79"/>
        <end position="103"/>
    </location>
</feature>
<protein>
    <recommendedName>
        <fullName evidence="4">SxtJ</fullName>
    </recommendedName>
</protein>
<evidence type="ECO:0000313" key="3">
    <source>
        <dbReference type="Proteomes" id="UP000177996"/>
    </source>
</evidence>
<dbReference type="STRING" id="1798661.A3D65_04825"/>
<evidence type="ECO:0008006" key="4">
    <source>
        <dbReference type="Google" id="ProtNLM"/>
    </source>
</evidence>
<dbReference type="Proteomes" id="UP000177996">
    <property type="component" value="Unassembled WGS sequence"/>
</dbReference>
<evidence type="ECO:0000313" key="2">
    <source>
        <dbReference type="EMBL" id="OGZ08551.1"/>
    </source>
</evidence>
<keyword evidence="1" id="KW-0472">Membrane</keyword>
<dbReference type="AlphaFoldDB" id="A0A1G2D6N2"/>
<keyword evidence="1" id="KW-0812">Transmembrane</keyword>
<gene>
    <name evidence="2" type="ORF">A3D65_04825</name>
</gene>
<dbReference type="Pfam" id="PF19588">
    <property type="entry name" value="SxtJ"/>
    <property type="match status" value="1"/>
</dbReference>